<sequence>MNRPGSVGLVVLAVVVAVAGIGGPLAVVGVTASVQEPTSATASLSSGASSSTGVAPAALQSDGINSATFDRTTFVVTVYENGSATWTHRHEMDLNESSDDREAFEAIIEDFESNDSGVTDLFESQARALAAKGSNTTGREMAARDFTATAYIDQETNLDPSREPEIGVVEQSFTWEGFADVDGGSVTAGDVFDGLIIDSDQSIVFRPGGDLVFESVAPDDAQYTSPELADADEVVWNGDREFLAGHPRVVYDDPDITGPDSDDPVSTVTGAASDLLWPLVVLAILAGIGGAVVWYRRSDRSDDEATAATTESLESAPPPDAAGDRSTAEAGDLDDADDGGLPEEELLTDEDRVVTLIRENGGRMKQVNIVEETGWSKSKVSMLLSDMEEEGTISKLRVGRENIISLQGFEPEATKSPFEE</sequence>
<feature type="region of interest" description="Disordered" evidence="1">
    <location>
        <begin position="305"/>
        <end position="343"/>
    </location>
</feature>
<gene>
    <name evidence="5" type="ORF">ACFO5R_05955</name>
</gene>
<keyword evidence="6" id="KW-1185">Reference proteome</keyword>
<accession>A0ABD5PLR0</accession>
<feature type="compositionally biased region" description="Low complexity" evidence="1">
    <location>
        <begin position="306"/>
        <end position="315"/>
    </location>
</feature>
<dbReference type="InterPro" id="IPR055769">
    <property type="entry name" value="DUF7345"/>
</dbReference>
<feature type="domain" description="DUF7343" evidence="3">
    <location>
        <begin position="346"/>
        <end position="407"/>
    </location>
</feature>
<feature type="compositionally biased region" description="Acidic residues" evidence="1">
    <location>
        <begin position="331"/>
        <end position="343"/>
    </location>
</feature>
<dbReference type="SUPFAM" id="SSF46785">
    <property type="entry name" value="Winged helix' DNA-binding domain"/>
    <property type="match status" value="1"/>
</dbReference>
<proteinExistence type="predicted"/>
<evidence type="ECO:0000259" key="4">
    <source>
        <dbReference type="Pfam" id="PF24036"/>
    </source>
</evidence>
<feature type="domain" description="DUF7345" evidence="4">
    <location>
        <begin position="76"/>
        <end position="206"/>
    </location>
</feature>
<evidence type="ECO:0000313" key="5">
    <source>
        <dbReference type="EMBL" id="MFC4541467.1"/>
    </source>
</evidence>
<protein>
    <submittedName>
        <fullName evidence="5">Helix-turn-helix transcriptional regulator</fullName>
    </submittedName>
</protein>
<dbReference type="Pfam" id="PF24034">
    <property type="entry name" value="DUF7343"/>
    <property type="match status" value="1"/>
</dbReference>
<keyword evidence="2" id="KW-1133">Transmembrane helix</keyword>
<dbReference type="RefSeq" id="WP_250139629.1">
    <property type="nucleotide sequence ID" value="NZ_JALIQP010000002.1"/>
</dbReference>
<name>A0ABD5PLR0_9EURY</name>
<dbReference type="AlphaFoldDB" id="A0ABD5PLR0"/>
<dbReference type="InterPro" id="IPR036390">
    <property type="entry name" value="WH_DNA-bd_sf"/>
</dbReference>
<keyword evidence="2" id="KW-0812">Transmembrane</keyword>
<reference evidence="5 6" key="1">
    <citation type="journal article" date="2019" name="Int. J. Syst. Evol. Microbiol.">
        <title>The Global Catalogue of Microorganisms (GCM) 10K type strain sequencing project: providing services to taxonomists for standard genome sequencing and annotation.</title>
        <authorList>
            <consortium name="The Broad Institute Genomics Platform"/>
            <consortium name="The Broad Institute Genome Sequencing Center for Infectious Disease"/>
            <person name="Wu L."/>
            <person name="Ma J."/>
        </authorList>
    </citation>
    <scope>NUCLEOTIDE SEQUENCE [LARGE SCALE GENOMIC DNA]</scope>
    <source>
        <strain evidence="5 6">WLHS5</strain>
    </source>
</reference>
<keyword evidence="2" id="KW-0472">Membrane</keyword>
<organism evidence="5 6">
    <name type="scientific">Halosolutus amylolyticus</name>
    <dbReference type="NCBI Taxonomy" id="2932267"/>
    <lineage>
        <taxon>Archaea</taxon>
        <taxon>Methanobacteriati</taxon>
        <taxon>Methanobacteriota</taxon>
        <taxon>Stenosarchaea group</taxon>
        <taxon>Halobacteria</taxon>
        <taxon>Halobacteriales</taxon>
        <taxon>Natrialbaceae</taxon>
        <taxon>Halosolutus</taxon>
    </lineage>
</organism>
<dbReference type="EMBL" id="JBHSFA010000002">
    <property type="protein sequence ID" value="MFC4541467.1"/>
    <property type="molecule type" value="Genomic_DNA"/>
</dbReference>
<evidence type="ECO:0000259" key="3">
    <source>
        <dbReference type="Pfam" id="PF24034"/>
    </source>
</evidence>
<dbReference type="InterPro" id="IPR055767">
    <property type="entry name" value="DUF7343"/>
</dbReference>
<dbReference type="Pfam" id="PF24036">
    <property type="entry name" value="DUF7345"/>
    <property type="match status" value="1"/>
</dbReference>
<comment type="caution">
    <text evidence="5">The sequence shown here is derived from an EMBL/GenBank/DDBJ whole genome shotgun (WGS) entry which is preliminary data.</text>
</comment>
<feature type="transmembrane region" description="Helical" evidence="2">
    <location>
        <begin position="275"/>
        <end position="295"/>
    </location>
</feature>
<dbReference type="Proteomes" id="UP001595898">
    <property type="component" value="Unassembled WGS sequence"/>
</dbReference>
<evidence type="ECO:0000256" key="2">
    <source>
        <dbReference type="SAM" id="Phobius"/>
    </source>
</evidence>
<evidence type="ECO:0000313" key="6">
    <source>
        <dbReference type="Proteomes" id="UP001595898"/>
    </source>
</evidence>
<evidence type="ECO:0000256" key="1">
    <source>
        <dbReference type="SAM" id="MobiDB-lite"/>
    </source>
</evidence>